<name>W6MAB3_9GAMM</name>
<organism evidence="1 2">
    <name type="scientific">Candidatus Competibacter denitrificans Run_A_D11</name>
    <dbReference type="NCBI Taxonomy" id="1400863"/>
    <lineage>
        <taxon>Bacteria</taxon>
        <taxon>Pseudomonadati</taxon>
        <taxon>Pseudomonadota</taxon>
        <taxon>Gammaproteobacteria</taxon>
        <taxon>Candidatus Competibacteraceae</taxon>
        <taxon>Candidatus Competibacter</taxon>
    </lineage>
</organism>
<keyword evidence="2" id="KW-1185">Reference proteome</keyword>
<dbReference type="AlphaFoldDB" id="W6MAB3"/>
<sequence length="229" mass="24105">MDVGALFDQLLQSGRDLVNKGQDMIEQKLDIPESGSQRDAAWSSMGKGAAAAGVAALLLGTRAGRGLTGLALKLGSLGAIGGLAYKTFQDWQAKQSGTTVVDPGPPVTALSGSQLDKRGKALLRAMLSAAKADGHIDETEQAKIDAYLQKLNLDPEALHFVKDEITGPLNVKEVAAGADSPAAAVEIYLTSLLAMSPDNEAERTYLDDLARELKLPPELIAELLDQVKT</sequence>
<dbReference type="RefSeq" id="WP_048673378.1">
    <property type="nucleotide sequence ID" value="NZ_CBTJ020000042.1"/>
</dbReference>
<dbReference type="SUPFAM" id="SSF158682">
    <property type="entry name" value="TerB-like"/>
    <property type="match status" value="1"/>
</dbReference>
<proteinExistence type="predicted"/>
<evidence type="ECO:0008006" key="3">
    <source>
        <dbReference type="Google" id="ProtNLM"/>
    </source>
</evidence>
<dbReference type="InterPro" id="IPR029024">
    <property type="entry name" value="TerB-like"/>
</dbReference>
<evidence type="ECO:0000313" key="2">
    <source>
        <dbReference type="Proteomes" id="UP000035760"/>
    </source>
</evidence>
<protein>
    <recommendedName>
        <fullName evidence="3">Inner membrane protein yebE</fullName>
    </recommendedName>
</protein>
<reference evidence="1" key="2">
    <citation type="submission" date="2014-03" db="EMBL/GenBank/DDBJ databases">
        <title>Candidatus Competibacter-lineage genomes retrieved from metagenomes reveal functional metabolic diversity.</title>
        <authorList>
            <person name="McIlroy S.J."/>
            <person name="Albertsen M."/>
            <person name="Andresen E.K."/>
            <person name="Saunders A.M."/>
            <person name="Kristiansen R."/>
            <person name="Stokholm-Bjerregaard M."/>
            <person name="Nielsen K.L."/>
            <person name="Nielsen P.H."/>
        </authorList>
    </citation>
    <scope>NUCLEOTIDE SEQUENCE</scope>
    <source>
        <strain evidence="1">Run_A_D11</strain>
    </source>
</reference>
<dbReference type="Pfam" id="PF04391">
    <property type="entry name" value="DUF533"/>
    <property type="match status" value="1"/>
</dbReference>
<reference evidence="1" key="1">
    <citation type="submission" date="2013-07" db="EMBL/GenBank/DDBJ databases">
        <authorList>
            <person name="McIlroy S."/>
        </authorList>
    </citation>
    <scope>NUCLEOTIDE SEQUENCE [LARGE SCALE GENOMIC DNA]</scope>
    <source>
        <strain evidence="1">Run_A_D11</strain>
    </source>
</reference>
<comment type="caution">
    <text evidence="1">The sequence shown here is derived from an EMBL/GenBank/DDBJ whole genome shotgun (WGS) entry which is preliminary data.</text>
</comment>
<gene>
    <name evidence="1" type="ORF">BN873_350096</name>
</gene>
<dbReference type="Gene3D" id="1.10.3680.10">
    <property type="entry name" value="TerB-like"/>
    <property type="match status" value="1"/>
</dbReference>
<dbReference type="Proteomes" id="UP000035760">
    <property type="component" value="Unassembled WGS sequence"/>
</dbReference>
<evidence type="ECO:0000313" key="1">
    <source>
        <dbReference type="EMBL" id="CDI02840.1"/>
    </source>
</evidence>
<dbReference type="CDD" id="cd07178">
    <property type="entry name" value="terB_like_YebE"/>
    <property type="match status" value="1"/>
</dbReference>
<dbReference type="EMBL" id="CBTJ020000042">
    <property type="protein sequence ID" value="CDI02840.1"/>
    <property type="molecule type" value="Genomic_DNA"/>
</dbReference>
<accession>W6MAB3</accession>
<dbReference type="InterPro" id="IPR007486">
    <property type="entry name" value="YebE"/>
</dbReference>